<sequence>MFRDVNKQWGLRESRTAEIFINNDNISRQIQAALPRSYMANGCFVSGASQDEAWYRLVKRRSTGNRRPHLGCPSHGLEPGDFLSVMTSAGLGKLGYVGDTVVSEETHQILVAMAGLA</sequence>
<reference evidence="1" key="1">
    <citation type="journal article" date="2023" name="IMA Fungus">
        <title>Comparative genomic study of the Penicillium genus elucidates a diverse pangenome and 15 lateral gene transfer events.</title>
        <authorList>
            <person name="Petersen C."/>
            <person name="Sorensen T."/>
            <person name="Nielsen M.R."/>
            <person name="Sondergaard T.E."/>
            <person name="Sorensen J.L."/>
            <person name="Fitzpatrick D.A."/>
            <person name="Frisvad J.C."/>
            <person name="Nielsen K.L."/>
        </authorList>
    </citation>
    <scope>NUCLEOTIDE SEQUENCE</scope>
    <source>
        <strain evidence="1">IBT 17514</strain>
    </source>
</reference>
<proteinExistence type="predicted"/>
<accession>A0AAD6HQJ8</accession>
<name>A0AAD6HQJ8_9EURO</name>
<keyword evidence="2" id="KW-1185">Reference proteome</keyword>
<protein>
    <submittedName>
        <fullName evidence="1">Uncharacterized protein</fullName>
    </submittedName>
</protein>
<dbReference type="AlphaFoldDB" id="A0AAD6HQJ8"/>
<gene>
    <name evidence="1" type="ORF">N7493_003414</name>
</gene>
<comment type="caution">
    <text evidence="1">The sequence shown here is derived from an EMBL/GenBank/DDBJ whole genome shotgun (WGS) entry which is preliminary data.</text>
</comment>
<reference evidence="1" key="2">
    <citation type="submission" date="2023-01" db="EMBL/GenBank/DDBJ databases">
        <authorList>
            <person name="Petersen C."/>
        </authorList>
    </citation>
    <scope>NUCLEOTIDE SEQUENCE</scope>
    <source>
        <strain evidence="1">IBT 17514</strain>
    </source>
</reference>
<dbReference type="EMBL" id="JAQJAN010000004">
    <property type="protein sequence ID" value="KAJ5731933.1"/>
    <property type="molecule type" value="Genomic_DNA"/>
</dbReference>
<evidence type="ECO:0000313" key="2">
    <source>
        <dbReference type="Proteomes" id="UP001215712"/>
    </source>
</evidence>
<organism evidence="1 2">
    <name type="scientific">Penicillium malachiteum</name>
    <dbReference type="NCBI Taxonomy" id="1324776"/>
    <lineage>
        <taxon>Eukaryota</taxon>
        <taxon>Fungi</taxon>
        <taxon>Dikarya</taxon>
        <taxon>Ascomycota</taxon>
        <taxon>Pezizomycotina</taxon>
        <taxon>Eurotiomycetes</taxon>
        <taxon>Eurotiomycetidae</taxon>
        <taxon>Eurotiales</taxon>
        <taxon>Aspergillaceae</taxon>
        <taxon>Penicillium</taxon>
    </lineage>
</organism>
<evidence type="ECO:0000313" key="1">
    <source>
        <dbReference type="EMBL" id="KAJ5731933.1"/>
    </source>
</evidence>
<dbReference type="Proteomes" id="UP001215712">
    <property type="component" value="Unassembled WGS sequence"/>
</dbReference>